<protein>
    <submittedName>
        <fullName evidence="1">Uncharacterized protein</fullName>
    </submittedName>
</protein>
<gene>
    <name evidence="1" type="ORF">HaLaN_28864</name>
</gene>
<reference evidence="1 2" key="1">
    <citation type="submission" date="2020-02" db="EMBL/GenBank/DDBJ databases">
        <title>Draft genome sequence of Haematococcus lacustris strain NIES-144.</title>
        <authorList>
            <person name="Morimoto D."/>
            <person name="Nakagawa S."/>
            <person name="Yoshida T."/>
            <person name="Sawayama S."/>
        </authorList>
    </citation>
    <scope>NUCLEOTIDE SEQUENCE [LARGE SCALE GENOMIC DNA]</scope>
    <source>
        <strain evidence="1 2">NIES-144</strain>
    </source>
</reference>
<name>A0A6A0ABW9_HAELA</name>
<proteinExistence type="predicted"/>
<dbReference type="Proteomes" id="UP000485058">
    <property type="component" value="Unassembled WGS sequence"/>
</dbReference>
<organism evidence="1 2">
    <name type="scientific">Haematococcus lacustris</name>
    <name type="common">Green alga</name>
    <name type="synonym">Haematococcus pluvialis</name>
    <dbReference type="NCBI Taxonomy" id="44745"/>
    <lineage>
        <taxon>Eukaryota</taxon>
        <taxon>Viridiplantae</taxon>
        <taxon>Chlorophyta</taxon>
        <taxon>core chlorophytes</taxon>
        <taxon>Chlorophyceae</taxon>
        <taxon>CS clade</taxon>
        <taxon>Chlamydomonadales</taxon>
        <taxon>Haematococcaceae</taxon>
        <taxon>Haematococcus</taxon>
    </lineage>
</organism>
<comment type="caution">
    <text evidence="1">The sequence shown here is derived from an EMBL/GenBank/DDBJ whole genome shotgun (WGS) entry which is preliminary data.</text>
</comment>
<evidence type="ECO:0000313" key="2">
    <source>
        <dbReference type="Proteomes" id="UP000485058"/>
    </source>
</evidence>
<dbReference type="EMBL" id="BLLF01004694">
    <property type="protein sequence ID" value="GFH30082.1"/>
    <property type="molecule type" value="Genomic_DNA"/>
</dbReference>
<sequence>MLTEMRGVSAAGLEAGAVVPSAVVEARLYDQLVLWVEACSKRALLASLLLGLMVRDCFRRVTVLADGQEVFEEIPGEDAVIPNLAERNLYLQLGRELGKRWLWLEQGSSLAHTSTSAASLD</sequence>
<keyword evidence="2" id="KW-1185">Reference proteome</keyword>
<accession>A0A6A0ABW9</accession>
<dbReference type="AlphaFoldDB" id="A0A6A0ABW9"/>
<evidence type="ECO:0000313" key="1">
    <source>
        <dbReference type="EMBL" id="GFH30082.1"/>
    </source>
</evidence>